<dbReference type="GO" id="GO:0042594">
    <property type="term" value="P:response to starvation"/>
    <property type="evidence" value="ECO:0007669"/>
    <property type="project" value="TreeGrafter"/>
</dbReference>
<dbReference type="InterPro" id="IPR012676">
    <property type="entry name" value="TGS-like"/>
</dbReference>
<accession>A0A3M6Q0Z5</accession>
<name>A0A3M6Q0Z5_9BURK</name>
<dbReference type="RefSeq" id="WP_122254612.1">
    <property type="nucleotide sequence ID" value="NZ_RDQL01000023.1"/>
</dbReference>
<dbReference type="NCBIfam" id="TIGR00691">
    <property type="entry name" value="spoT_relA"/>
    <property type="match status" value="1"/>
</dbReference>
<dbReference type="Gene3D" id="3.10.20.30">
    <property type="match status" value="1"/>
</dbReference>
<keyword evidence="6" id="KW-0378">Hydrolase</keyword>
<dbReference type="CDD" id="cd05399">
    <property type="entry name" value="NT_Rel-Spo_like"/>
    <property type="match status" value="1"/>
</dbReference>
<comment type="caution">
    <text evidence="6">The sequence shown here is derived from an EMBL/GenBank/DDBJ whole genome shotgun (WGS) entry which is preliminary data.</text>
</comment>
<dbReference type="EMBL" id="RDQL01000023">
    <property type="protein sequence ID" value="RMW95988.1"/>
    <property type="molecule type" value="Genomic_DNA"/>
</dbReference>
<feature type="domain" description="ACT" evidence="3">
    <location>
        <begin position="681"/>
        <end position="756"/>
    </location>
</feature>
<dbReference type="SUPFAM" id="SSF109604">
    <property type="entry name" value="HD-domain/PDEase-like"/>
    <property type="match status" value="1"/>
</dbReference>
<dbReference type="SMART" id="SM00954">
    <property type="entry name" value="RelA_SpoT"/>
    <property type="match status" value="1"/>
</dbReference>
<dbReference type="InterPro" id="IPR045865">
    <property type="entry name" value="ACT-like_dom_sf"/>
</dbReference>
<dbReference type="GO" id="GO:0008893">
    <property type="term" value="F:guanosine-3',5'-bis(diphosphate) 3'-diphosphatase activity"/>
    <property type="evidence" value="ECO:0007669"/>
    <property type="project" value="TreeGrafter"/>
</dbReference>
<feature type="region of interest" description="Disordered" evidence="2">
    <location>
        <begin position="1"/>
        <end position="21"/>
    </location>
</feature>
<dbReference type="Pfam" id="PF02824">
    <property type="entry name" value="TGS"/>
    <property type="match status" value="1"/>
</dbReference>
<comment type="similarity">
    <text evidence="1">Belongs to the relA/spoT family.</text>
</comment>
<dbReference type="Gene3D" id="3.30.460.10">
    <property type="entry name" value="Beta Polymerase, domain 2"/>
    <property type="match status" value="1"/>
</dbReference>
<dbReference type="InterPro" id="IPR004095">
    <property type="entry name" value="TGS"/>
</dbReference>
<dbReference type="PROSITE" id="PS51831">
    <property type="entry name" value="HD"/>
    <property type="match status" value="1"/>
</dbReference>
<feature type="compositionally biased region" description="Polar residues" evidence="2">
    <location>
        <begin position="1"/>
        <end position="20"/>
    </location>
</feature>
<evidence type="ECO:0000313" key="7">
    <source>
        <dbReference type="Proteomes" id="UP000267035"/>
    </source>
</evidence>
<keyword evidence="7" id="KW-1185">Reference proteome</keyword>
<dbReference type="InterPro" id="IPR043519">
    <property type="entry name" value="NT_sf"/>
</dbReference>
<evidence type="ECO:0000256" key="2">
    <source>
        <dbReference type="SAM" id="MobiDB-lite"/>
    </source>
</evidence>
<dbReference type="InterPro" id="IPR006674">
    <property type="entry name" value="HD_domain"/>
</dbReference>
<protein>
    <submittedName>
        <fullName evidence="6">Bifunctional (P)ppGpp synthetase/guanosine-3',5'-bis(Diphosphate) 3'-pyrophosphohydrolase</fullName>
    </submittedName>
</protein>
<feature type="domain" description="TGS" evidence="5">
    <location>
        <begin position="419"/>
        <end position="482"/>
    </location>
</feature>
<dbReference type="CDD" id="cd00077">
    <property type="entry name" value="HDc"/>
    <property type="match status" value="1"/>
</dbReference>
<proteinExistence type="inferred from homology"/>
<dbReference type="SMART" id="SM00471">
    <property type="entry name" value="HDc"/>
    <property type="match status" value="1"/>
</dbReference>
<dbReference type="SUPFAM" id="SSF81271">
    <property type="entry name" value="TGS-like"/>
    <property type="match status" value="1"/>
</dbReference>
<dbReference type="Proteomes" id="UP000267035">
    <property type="component" value="Unassembled WGS sequence"/>
</dbReference>
<dbReference type="PANTHER" id="PTHR21262:SF36">
    <property type="entry name" value="BIFUNCTIONAL (P)PPGPP SYNTHASE_HYDROLASE SPOT"/>
    <property type="match status" value="1"/>
</dbReference>
<dbReference type="Gene3D" id="3.30.70.260">
    <property type="match status" value="1"/>
</dbReference>
<dbReference type="AlphaFoldDB" id="A0A3M6Q0Z5"/>
<dbReference type="Pfam" id="PF04607">
    <property type="entry name" value="RelA_SpoT"/>
    <property type="match status" value="1"/>
</dbReference>
<organism evidence="6 7">
    <name type="scientific">Allofranklinella schreckenbergeri</name>
    <dbReference type="NCBI Taxonomy" id="1076744"/>
    <lineage>
        <taxon>Bacteria</taxon>
        <taxon>Pseudomonadati</taxon>
        <taxon>Pseudomonadota</taxon>
        <taxon>Betaproteobacteria</taxon>
        <taxon>Burkholderiales</taxon>
        <taxon>Comamonadaceae</taxon>
        <taxon>Allofranklinella</taxon>
    </lineage>
</organism>
<dbReference type="GO" id="GO:0015969">
    <property type="term" value="P:guanosine tetraphosphate metabolic process"/>
    <property type="evidence" value="ECO:0007669"/>
    <property type="project" value="InterPro"/>
</dbReference>
<dbReference type="GO" id="GO:0005886">
    <property type="term" value="C:plasma membrane"/>
    <property type="evidence" value="ECO:0007669"/>
    <property type="project" value="TreeGrafter"/>
</dbReference>
<dbReference type="InterPro" id="IPR004811">
    <property type="entry name" value="RelA/Spo_fam"/>
</dbReference>
<reference evidence="6 7" key="1">
    <citation type="submission" date="2018-10" db="EMBL/GenBank/DDBJ databases">
        <title>Comamonadaceae CDC group NO-1 genome sequencing and assembly.</title>
        <authorList>
            <person name="Bernier A.-M."/>
            <person name="Bernard K."/>
        </authorList>
    </citation>
    <scope>NUCLEOTIDE SEQUENCE [LARGE SCALE GENOMIC DNA]</scope>
    <source>
        <strain evidence="6 7">NML161473</strain>
    </source>
</reference>
<dbReference type="FunFam" id="3.10.20.30:FF:000002">
    <property type="entry name" value="GTP pyrophosphokinase (RelA/SpoT)"/>
    <property type="match status" value="1"/>
</dbReference>
<dbReference type="InterPro" id="IPR003607">
    <property type="entry name" value="HD/PDEase_dom"/>
</dbReference>
<comment type="function">
    <text evidence="1">In eubacteria ppGpp (guanosine 3'-diphosphate 5'-diphosphate) is a mediator of the stringent response that coordinates a variety of cellular activities in response to changes in nutritional abundance.</text>
</comment>
<sequence length="765" mass="84495">MTSAGHPSPSISNPTSQTVSGDAAHVLSPEHQALVAQAFESLYATLGYLAEADRLRVREAFEFAHRAHSGQYRNSGEPYITHPIAVTQLCADWKLDAPALMAALMHDSLEDCGVSKGEMAQMFGTEVAGLVDGVTKLDKVESQTKEELQAGSFRKMLLAMSKDVRVMLIKLADRTHNMRTLSLAPRRKWGRISQETQEIYAPIAARLGLHTTYRELLDLSFQHLHPWRYQILLKAVDKVKDRRQSAIKAIRDELEQAFAKQQIKVRLIEQVPTLSKLYKQMSSKRQSFSKINDVVEFWAVLENPLDCYTGLGVLHAVYRPFPNSIKDFIANPKSNGYQSLHTAVMGPSNVTVEINLCTEAMRELAEIGVIAARWGKEKGLGSANADGWDKSWMKSMLEIEHVSGGAVTDFLSDVKKDLHPTTVYVFTPQKRVLAFPAGATVVDFAYAIHSELGNSLVGANVNGNPVTLHTELNNSDEVEVFTSPMATPAIEWLAFVKTGKARSEIRAYIRKADEGKLLALGQKILDRALHVIGYPGVEESEKAEAVRQCLGEIYPGKTHKEVLLDIGHGRMVAADVAKRLDKPLRALGMRPDALLLSRESLMQNVSSVVLTVGDKDSAAAYYSPCCYPIPGDAILGVFVAGKGVEVHRRECLVGQRAFQRATSSAMEIEWAEKPFGTFEVMLHLHLENTPGALAEAAKAIALCGANILLIEMLDGGRLKTTEVRAKVSVEGQKQLDRLLRELRRGQTVLRVERYLAKDSKEAQKL</sequence>
<dbReference type="FunFam" id="1.10.3210.10:FF:000001">
    <property type="entry name" value="GTP pyrophosphokinase RelA"/>
    <property type="match status" value="1"/>
</dbReference>
<evidence type="ECO:0000259" key="3">
    <source>
        <dbReference type="PROSITE" id="PS51671"/>
    </source>
</evidence>
<dbReference type="PROSITE" id="PS51880">
    <property type="entry name" value="TGS"/>
    <property type="match status" value="1"/>
</dbReference>
<dbReference type="InterPro" id="IPR033655">
    <property type="entry name" value="TGS_RelA/SpoT"/>
</dbReference>
<dbReference type="InterPro" id="IPR045600">
    <property type="entry name" value="RelA/SpoT_AH_RIS"/>
</dbReference>
<evidence type="ECO:0000259" key="5">
    <source>
        <dbReference type="PROSITE" id="PS51880"/>
    </source>
</evidence>
<dbReference type="GO" id="GO:0008728">
    <property type="term" value="F:GTP diphosphokinase activity"/>
    <property type="evidence" value="ECO:0007669"/>
    <property type="project" value="TreeGrafter"/>
</dbReference>
<dbReference type="CDD" id="cd01668">
    <property type="entry name" value="TGS_RSH"/>
    <property type="match status" value="1"/>
</dbReference>
<evidence type="ECO:0000313" key="6">
    <source>
        <dbReference type="EMBL" id="RMW95988.1"/>
    </source>
</evidence>
<dbReference type="Pfam" id="PF13291">
    <property type="entry name" value="ACT_4"/>
    <property type="match status" value="1"/>
</dbReference>
<dbReference type="Gene3D" id="1.10.3210.10">
    <property type="entry name" value="Hypothetical protein af1432"/>
    <property type="match status" value="1"/>
</dbReference>
<evidence type="ECO:0000256" key="1">
    <source>
        <dbReference type="RuleBase" id="RU003847"/>
    </source>
</evidence>
<dbReference type="SUPFAM" id="SSF81301">
    <property type="entry name" value="Nucleotidyltransferase"/>
    <property type="match status" value="1"/>
</dbReference>
<evidence type="ECO:0000259" key="4">
    <source>
        <dbReference type="PROSITE" id="PS51831"/>
    </source>
</evidence>
<dbReference type="Pfam" id="PF13328">
    <property type="entry name" value="HD_4"/>
    <property type="match status" value="1"/>
</dbReference>
<dbReference type="InterPro" id="IPR007685">
    <property type="entry name" value="RelA_SpoT"/>
</dbReference>
<dbReference type="InterPro" id="IPR012675">
    <property type="entry name" value="Beta-grasp_dom_sf"/>
</dbReference>
<dbReference type="Pfam" id="PF19296">
    <property type="entry name" value="RelA_AH_RIS"/>
    <property type="match status" value="1"/>
</dbReference>
<dbReference type="InterPro" id="IPR002912">
    <property type="entry name" value="ACT_dom"/>
</dbReference>
<feature type="domain" description="HD" evidence="4">
    <location>
        <begin position="79"/>
        <end position="178"/>
    </location>
</feature>
<gene>
    <name evidence="6" type="ORF">EBQ25_11530</name>
</gene>
<dbReference type="PROSITE" id="PS51671">
    <property type="entry name" value="ACT"/>
    <property type="match status" value="1"/>
</dbReference>
<dbReference type="SUPFAM" id="SSF55021">
    <property type="entry name" value="ACT-like"/>
    <property type="match status" value="1"/>
</dbReference>
<dbReference type="PANTHER" id="PTHR21262">
    <property type="entry name" value="GUANOSINE-3',5'-BIS DIPHOSPHATE 3'-PYROPHOSPHOHYDROLASE"/>
    <property type="match status" value="1"/>
</dbReference>